<evidence type="ECO:0000259" key="1">
    <source>
        <dbReference type="Pfam" id="PF21168"/>
    </source>
</evidence>
<keyword evidence="3" id="KW-1185">Reference proteome</keyword>
<feature type="domain" description="Chorismatase FkbO/Hyg5-like N-terminal" evidence="1">
    <location>
        <begin position="52"/>
        <end position="174"/>
    </location>
</feature>
<protein>
    <submittedName>
        <fullName evidence="2">Pteridine-dependent deoxygenase like protein</fullName>
    </submittedName>
</protein>
<dbReference type="SUPFAM" id="SSF55298">
    <property type="entry name" value="YjgF-like"/>
    <property type="match status" value="1"/>
</dbReference>
<dbReference type="Gene3D" id="3.30.1330.40">
    <property type="entry name" value="RutC-like"/>
    <property type="match status" value="1"/>
</dbReference>
<dbReference type="InterPro" id="IPR035959">
    <property type="entry name" value="RutC-like_sf"/>
</dbReference>
<organism evidence="2 3">
    <name type="scientific">Arenicella chitinivorans</name>
    <dbReference type="NCBI Taxonomy" id="1329800"/>
    <lineage>
        <taxon>Bacteria</taxon>
        <taxon>Pseudomonadati</taxon>
        <taxon>Pseudomonadota</taxon>
        <taxon>Gammaproteobacteria</taxon>
        <taxon>Arenicellales</taxon>
        <taxon>Arenicellaceae</taxon>
        <taxon>Arenicella</taxon>
    </lineage>
</organism>
<dbReference type="RefSeq" id="WP_189401886.1">
    <property type="nucleotide sequence ID" value="NZ_BMXA01000004.1"/>
</dbReference>
<evidence type="ECO:0000313" key="3">
    <source>
        <dbReference type="Proteomes" id="UP000614811"/>
    </source>
</evidence>
<dbReference type="Pfam" id="PF21168">
    <property type="entry name" value="FkbO_Hyg5-like_N"/>
    <property type="match status" value="1"/>
</dbReference>
<proteinExistence type="predicted"/>
<gene>
    <name evidence="2" type="primary">rapK</name>
    <name evidence="2" type="ORF">GCM10008090_25620</name>
</gene>
<dbReference type="InterPro" id="IPR049368">
    <property type="entry name" value="FkbO_Hyg5-like_N"/>
</dbReference>
<evidence type="ECO:0000313" key="2">
    <source>
        <dbReference type="EMBL" id="GHA14690.1"/>
    </source>
</evidence>
<dbReference type="EMBL" id="BMXA01000004">
    <property type="protein sequence ID" value="GHA14690.1"/>
    <property type="molecule type" value="Genomic_DNA"/>
</dbReference>
<name>A0A918RX77_9GAMM</name>
<reference evidence="2" key="1">
    <citation type="journal article" date="2014" name="Int. J. Syst. Evol. Microbiol.">
        <title>Complete genome sequence of Corynebacterium casei LMG S-19264T (=DSM 44701T), isolated from a smear-ripened cheese.</title>
        <authorList>
            <consortium name="US DOE Joint Genome Institute (JGI-PGF)"/>
            <person name="Walter F."/>
            <person name="Albersmeier A."/>
            <person name="Kalinowski J."/>
            <person name="Ruckert C."/>
        </authorList>
    </citation>
    <scope>NUCLEOTIDE SEQUENCE</scope>
    <source>
        <strain evidence="2">KCTC 12711</strain>
    </source>
</reference>
<dbReference type="AlphaFoldDB" id="A0A918RX77"/>
<dbReference type="Proteomes" id="UP000614811">
    <property type="component" value="Unassembled WGS sequence"/>
</dbReference>
<comment type="caution">
    <text evidence="2">The sequence shown here is derived from an EMBL/GenBank/DDBJ whole genome shotgun (WGS) entry which is preliminary data.</text>
</comment>
<sequence>MLQNFTSTRSPEELLAEADSLAVLRFNESTETTQSLIDTRVELLGELGAPFEVWKVEDASVEHGTTGNCVWARTNTLQFTAISAPLAQGDDFEATAYAVYQELLSVIETCPHPELVRFWNYIPNINHGAGDSENYKRFCTGRLRAYSKHHLQDLQFPAASAVGHYGTGITVYALTASTSAEHHANPRQVDAFKYPRQYGPSSPSFARATTIELNEQRLCFISGTASILGHSSVHQGDLRLQLYTTNDNILYLLKETGFKASQIRTLRVYLRHKSDLEACQGIVAELFPGTTVLYTHADICRADLLVEIECFCVDE</sequence>
<accession>A0A918RX77</accession>
<reference evidence="2" key="2">
    <citation type="submission" date="2020-09" db="EMBL/GenBank/DDBJ databases">
        <authorList>
            <person name="Sun Q."/>
            <person name="Kim S."/>
        </authorList>
    </citation>
    <scope>NUCLEOTIDE SEQUENCE</scope>
    <source>
        <strain evidence="2">KCTC 12711</strain>
    </source>
</reference>